<feature type="coiled-coil region" evidence="1">
    <location>
        <begin position="506"/>
        <end position="533"/>
    </location>
</feature>
<evidence type="ECO:0000313" key="6">
    <source>
        <dbReference type="Proteomes" id="UP000284657"/>
    </source>
</evidence>
<comment type="caution">
    <text evidence="3">The sequence shown here is derived from an EMBL/GenBank/DDBJ whole genome shotgun (WGS) entry which is preliminary data.</text>
</comment>
<proteinExistence type="predicted"/>
<dbReference type="AlphaFoldDB" id="A0A3F2RMK5"/>
<evidence type="ECO:0000256" key="2">
    <source>
        <dbReference type="SAM" id="MobiDB-lite"/>
    </source>
</evidence>
<reference evidence="5 6" key="1">
    <citation type="submission" date="2018-07" db="EMBL/GenBank/DDBJ databases">
        <title>Genome sequencing of oomycete isolates from Chile give support for New Zealand origin for Phytophthora kernoviae and make available the first Nothophytophthora sp. genome.</title>
        <authorList>
            <person name="Studholme D.J."/>
            <person name="Sanfuentes E."/>
            <person name="Panda P."/>
            <person name="Hill R."/>
            <person name="Sambles C."/>
            <person name="Grant M."/>
            <person name="Williams N.M."/>
            <person name="Mcdougal R.L."/>
        </authorList>
    </citation>
    <scope>NUCLEOTIDE SEQUENCE [LARGE SCALE GENOMIC DNA]</scope>
    <source>
        <strain evidence="3">Chile6</strain>
        <strain evidence="4">Chile7</strain>
    </source>
</reference>
<evidence type="ECO:0000313" key="4">
    <source>
        <dbReference type="EMBL" id="RLN61215.1"/>
    </source>
</evidence>
<protein>
    <recommendedName>
        <fullName evidence="7">Guanylate-binding protein N-terminal domain-containing protein</fullName>
    </recommendedName>
</protein>
<dbReference type="OrthoDB" id="126732at2759"/>
<feature type="compositionally biased region" description="Polar residues" evidence="2">
    <location>
        <begin position="576"/>
        <end position="591"/>
    </location>
</feature>
<dbReference type="EMBL" id="MBAD02000915">
    <property type="protein sequence ID" value="RLN61215.1"/>
    <property type="molecule type" value="Genomic_DNA"/>
</dbReference>
<accession>A0A3F2RMK5</accession>
<gene>
    <name evidence="4" type="ORF">BBJ29_005824</name>
    <name evidence="3" type="ORF">BBP00_00005895</name>
</gene>
<dbReference type="InterPro" id="IPR027417">
    <property type="entry name" value="P-loop_NTPase"/>
</dbReference>
<keyword evidence="1" id="KW-0175">Coiled coil</keyword>
<feature type="compositionally biased region" description="Low complexity" evidence="2">
    <location>
        <begin position="562"/>
        <end position="575"/>
    </location>
</feature>
<dbReference type="Gene3D" id="3.40.50.300">
    <property type="entry name" value="P-loop containing nucleotide triphosphate hydrolases"/>
    <property type="match status" value="1"/>
</dbReference>
<evidence type="ECO:0000313" key="5">
    <source>
        <dbReference type="Proteomes" id="UP000277300"/>
    </source>
</evidence>
<feature type="region of interest" description="Disordered" evidence="2">
    <location>
        <begin position="562"/>
        <end position="591"/>
    </location>
</feature>
<dbReference type="Proteomes" id="UP000284657">
    <property type="component" value="Unassembled WGS sequence"/>
</dbReference>
<evidence type="ECO:0000256" key="1">
    <source>
        <dbReference type="SAM" id="Coils"/>
    </source>
</evidence>
<organism evidence="3 5">
    <name type="scientific">Phytophthora kernoviae</name>
    <dbReference type="NCBI Taxonomy" id="325452"/>
    <lineage>
        <taxon>Eukaryota</taxon>
        <taxon>Sar</taxon>
        <taxon>Stramenopiles</taxon>
        <taxon>Oomycota</taxon>
        <taxon>Peronosporomycetes</taxon>
        <taxon>Peronosporales</taxon>
        <taxon>Peronosporaceae</taxon>
        <taxon>Phytophthora</taxon>
    </lineage>
</organism>
<dbReference type="Proteomes" id="UP000277300">
    <property type="component" value="Unassembled WGS sequence"/>
</dbReference>
<sequence>MLRMYMESYFPVRDCVALSRAVEGNGTEPVEPGTARSDLRSQFVDTVDDVYANYLSEKAQHLPPKGLMDHGLRSEQFVAVLDAYVEAMNSSQLPTMQKASNSLLEQEITQVFEMAKQTYKTKVNAARGFESEGEFSKGQDKAADARELQIAHLRGVQTAMAHIREVRSNLPENLQKTLFKDNLAQWGAQVKRDFQDTLDRNTKLSAETCTKILERVLPQNLEAMATELSARSREDFSDGLMRLLTQYKSDLRSALDEYAQQSNGPAVDTCLEEALTQSVCASIQKWGTMVLRQYQTHMRSWQEEHVQLESAYELAQAQDADTACSTNEHKRLHEEQLAQATQELSDLRRVLHSELNAKKSELERLTSEISTMNLKHDMRVKNTESDLAWSRSRTEDLEKTIVAERQRKEEASSGSAKRVLEKERSFHQEERSLLVEQKELMAQTVGLEREFVQKKTKHVQKVFALQNDHAKKVDGVKAGQAKFERQLKSQAKKDLRSLKLAHEKEKKVVQAESAALDKELAAIQDKLAVLAAEQEADRASAAAKRDFFKSLPMIPLPLMQAPAAAAGEEQPARRASLSSKATKPSAPSRQS</sequence>
<evidence type="ECO:0008006" key="7">
    <source>
        <dbReference type="Google" id="ProtNLM"/>
    </source>
</evidence>
<evidence type="ECO:0000313" key="3">
    <source>
        <dbReference type="EMBL" id="RLN60601.1"/>
    </source>
</evidence>
<name>A0A3F2RMK5_9STRA</name>
<dbReference type="EMBL" id="MBDO02000184">
    <property type="protein sequence ID" value="RLN60601.1"/>
    <property type="molecule type" value="Genomic_DNA"/>
</dbReference>
<feature type="coiled-coil region" evidence="1">
    <location>
        <begin position="291"/>
        <end position="375"/>
    </location>
</feature>